<evidence type="ECO:0000313" key="14">
    <source>
        <dbReference type="EMBL" id="MBK0392307.1"/>
    </source>
</evidence>
<evidence type="ECO:0000256" key="3">
    <source>
        <dbReference type="ARBA" id="ARBA00022448"/>
    </source>
</evidence>
<dbReference type="Proteomes" id="UP000617041">
    <property type="component" value="Unassembled WGS sequence"/>
</dbReference>
<dbReference type="PANTHER" id="PTHR47234:SF2">
    <property type="entry name" value="TONB-DEPENDENT RECEPTOR"/>
    <property type="match status" value="1"/>
</dbReference>
<dbReference type="EMBL" id="JAEDAO010000001">
    <property type="protein sequence ID" value="MBK0392307.1"/>
    <property type="molecule type" value="Genomic_DNA"/>
</dbReference>
<keyword evidence="4 10" id="KW-1134">Transmembrane beta strand</keyword>
<dbReference type="SUPFAM" id="SSF56935">
    <property type="entry name" value="Porins"/>
    <property type="match status" value="1"/>
</dbReference>
<dbReference type="GO" id="GO:0009279">
    <property type="term" value="C:cell outer membrane"/>
    <property type="evidence" value="ECO:0007669"/>
    <property type="project" value="UniProtKB-SubCell"/>
</dbReference>
<evidence type="ECO:0000256" key="7">
    <source>
        <dbReference type="ARBA" id="ARBA00023136"/>
    </source>
</evidence>
<keyword evidence="5 10" id="KW-0812">Transmembrane</keyword>
<evidence type="ECO:0000256" key="11">
    <source>
        <dbReference type="RuleBase" id="RU003357"/>
    </source>
</evidence>
<dbReference type="PROSITE" id="PS52016">
    <property type="entry name" value="TONB_DEPENDENT_REC_3"/>
    <property type="match status" value="1"/>
</dbReference>
<keyword evidence="7 10" id="KW-0472">Membrane</keyword>
<evidence type="ECO:0000256" key="4">
    <source>
        <dbReference type="ARBA" id="ARBA00022452"/>
    </source>
</evidence>
<feature type="domain" description="TonB-dependent receptor plug" evidence="13">
    <location>
        <begin position="54"/>
        <end position="171"/>
    </location>
</feature>
<proteinExistence type="inferred from homology"/>
<evidence type="ECO:0000256" key="6">
    <source>
        <dbReference type="ARBA" id="ARBA00023077"/>
    </source>
</evidence>
<reference evidence="14" key="1">
    <citation type="submission" date="2020-12" db="EMBL/GenBank/DDBJ databases">
        <title>Ramlibacter sp. nov., isolated from a freshwater alga, Cryptomonas.</title>
        <authorList>
            <person name="Kim H.M."/>
            <person name="Jeon C.O."/>
        </authorList>
    </citation>
    <scope>NUCLEOTIDE SEQUENCE</scope>
    <source>
        <strain evidence="14">CrO1</strain>
    </source>
</reference>
<dbReference type="PANTHER" id="PTHR47234">
    <property type="match status" value="1"/>
</dbReference>
<dbReference type="Pfam" id="PF07715">
    <property type="entry name" value="Plug"/>
    <property type="match status" value="1"/>
</dbReference>
<dbReference type="InterPro" id="IPR000531">
    <property type="entry name" value="Beta-barrel_TonB"/>
</dbReference>
<evidence type="ECO:0000259" key="13">
    <source>
        <dbReference type="Pfam" id="PF07715"/>
    </source>
</evidence>
<keyword evidence="8 14" id="KW-0675">Receptor</keyword>
<evidence type="ECO:0000256" key="9">
    <source>
        <dbReference type="ARBA" id="ARBA00023237"/>
    </source>
</evidence>
<keyword evidence="6 11" id="KW-0798">TonB box</keyword>
<keyword evidence="9 10" id="KW-0998">Cell outer membrane</keyword>
<protein>
    <submittedName>
        <fullName evidence="14">TonB-dependent receptor</fullName>
    </submittedName>
</protein>
<evidence type="ECO:0000256" key="2">
    <source>
        <dbReference type="ARBA" id="ARBA00009810"/>
    </source>
</evidence>
<evidence type="ECO:0000256" key="8">
    <source>
        <dbReference type="ARBA" id="ARBA00023170"/>
    </source>
</evidence>
<dbReference type="InterPro" id="IPR036942">
    <property type="entry name" value="Beta-barrel_TonB_sf"/>
</dbReference>
<evidence type="ECO:0000256" key="10">
    <source>
        <dbReference type="PROSITE-ProRule" id="PRU01360"/>
    </source>
</evidence>
<dbReference type="InterPro" id="IPR037066">
    <property type="entry name" value="Plug_dom_sf"/>
</dbReference>
<name>A0A934Q126_9BURK</name>
<comment type="subcellular location">
    <subcellularLocation>
        <location evidence="1 10">Cell outer membrane</location>
        <topology evidence="1 10">Multi-pass membrane protein</topology>
    </subcellularLocation>
</comment>
<feature type="domain" description="TonB-dependent receptor-like beta-barrel" evidence="12">
    <location>
        <begin position="376"/>
        <end position="877"/>
    </location>
</feature>
<evidence type="ECO:0000256" key="1">
    <source>
        <dbReference type="ARBA" id="ARBA00004571"/>
    </source>
</evidence>
<dbReference type="Pfam" id="PF00593">
    <property type="entry name" value="TonB_dep_Rec_b-barrel"/>
    <property type="match status" value="1"/>
</dbReference>
<accession>A0A934Q126</accession>
<dbReference type="InterPro" id="IPR012910">
    <property type="entry name" value="Plug_dom"/>
</dbReference>
<evidence type="ECO:0000259" key="12">
    <source>
        <dbReference type="Pfam" id="PF00593"/>
    </source>
</evidence>
<comment type="similarity">
    <text evidence="2 10 11">Belongs to the TonB-dependent receptor family.</text>
</comment>
<evidence type="ECO:0000256" key="5">
    <source>
        <dbReference type="ARBA" id="ARBA00022692"/>
    </source>
</evidence>
<organism evidence="14 15">
    <name type="scientific">Ramlibacter algicola</name>
    <dbReference type="NCBI Taxonomy" id="2795217"/>
    <lineage>
        <taxon>Bacteria</taxon>
        <taxon>Pseudomonadati</taxon>
        <taxon>Pseudomonadota</taxon>
        <taxon>Betaproteobacteria</taxon>
        <taxon>Burkholderiales</taxon>
        <taxon>Comamonadaceae</taxon>
        <taxon>Ramlibacter</taxon>
    </lineage>
</organism>
<dbReference type="CDD" id="cd01347">
    <property type="entry name" value="ligand_gated_channel"/>
    <property type="match status" value="1"/>
</dbReference>
<gene>
    <name evidence="14" type="ORF">I8E28_06875</name>
</gene>
<dbReference type="InterPro" id="IPR039426">
    <property type="entry name" value="TonB-dep_rcpt-like"/>
</dbReference>
<evidence type="ECO:0000313" key="15">
    <source>
        <dbReference type="Proteomes" id="UP000617041"/>
    </source>
</evidence>
<dbReference type="AlphaFoldDB" id="A0A934Q126"/>
<dbReference type="Gene3D" id="2.40.170.20">
    <property type="entry name" value="TonB-dependent receptor, beta-barrel domain"/>
    <property type="match status" value="1"/>
</dbReference>
<keyword evidence="3 10" id="KW-0813">Transport</keyword>
<comment type="caution">
    <text evidence="14">The sequence shown here is derived from an EMBL/GenBank/DDBJ whole genome shotgun (WGS) entry which is preliminary data.</text>
</comment>
<keyword evidence="15" id="KW-1185">Reference proteome</keyword>
<dbReference type="Gene3D" id="2.170.130.10">
    <property type="entry name" value="TonB-dependent receptor, plug domain"/>
    <property type="match status" value="1"/>
</dbReference>
<sequence length="918" mass="97576">MKSGTTVFQRTQVARAVITALCGTASLFIAQETLAQQSLQRVEVTGSNIKRTDTETASPVQVLTREDIEKTGRQSIQEVLRGITADGLGSIPTSFSNGFASGSAAVSLRGLGVNSTLVLVNGRRMTTYGLADDGQRNFVDLNSLPLEAVDRIEVLKDGASAIYGADAVGGVVNVILRKNYVGKAIGASYGQSSRGDGKTVRAFGSIGIGDLSKDRYNVFMSLEASKQQEIWSKDRGFIGESDLRSHNFWDTSNGASRGYLGVTSATANSPYGTAVVGGVRQNIINCSPVDPVTGRCHFNPLVYQQVQPQIDRLNFFTRGTLEISPAMTGYAELGIFNTTTKASGTAGSVGGGRVFSGNLFNPAFLQPNPTMPANHPDNRFGVPVAINYLFTDYNGRNIEAENTVSRFITGLQGSALGWDYDTAIGYIRSELQTTRTGFPTVNGIQAGLNNGTFRILGPGGRNTDAVLNAVAPAVGIKPTSSVALIDFKATRELANLAGGPLAVAVGAEARRENSNTPDYPGTNNGQLIGLGFSSFKAGRTVSAMFAEVNAPVSKMVELNGAVRGDHYSDFGNAFTPKVGFKIKPIDSVAFRGTYAEAFRAPGPAETGGSSFGFTNIAILSAGNPAIKPEKAKSYTMGFVLEPFAGFSSTIDYWRVERKDEILQADPALIGGANTGTPNSQVAGNLPGSLVIYDALGQKVAVAAPFTNASRTMTDGVDLDVKYRMNLGSYGKLTTGLSWTHVNHYRRTSDGVTVEYAGTHGPIVQSSGSGTPRDRISLTASLDQGPFSGTVAVNYVGKIKLVDHRGEEAEDEGDGTVVDAGNGLVWNWDGVSSRQCGAFNLTGQPYNNCKLPSFTTVDIFGKWTVMKGLDLNFGVQNLFDRKAPFDAYLPLSYGVNWNQGYHQAGAVGRYFTLGARYSF</sequence>
<dbReference type="RefSeq" id="WP_200787250.1">
    <property type="nucleotide sequence ID" value="NZ_JAEDAO010000001.1"/>
</dbReference>